<keyword evidence="3" id="KW-1185">Reference proteome</keyword>
<keyword evidence="1" id="KW-0472">Membrane</keyword>
<evidence type="ECO:0008006" key="4">
    <source>
        <dbReference type="Google" id="ProtNLM"/>
    </source>
</evidence>
<organism evidence="2 3">
    <name type="scientific">Microbacterium deminutum</name>
    <dbReference type="NCBI Taxonomy" id="344164"/>
    <lineage>
        <taxon>Bacteria</taxon>
        <taxon>Bacillati</taxon>
        <taxon>Actinomycetota</taxon>
        <taxon>Actinomycetes</taxon>
        <taxon>Micrococcales</taxon>
        <taxon>Microbacteriaceae</taxon>
        <taxon>Microbacterium</taxon>
    </lineage>
</organism>
<name>A0ABP5CVA8_9MICO</name>
<gene>
    <name evidence="2" type="ORF">GCM10009776_35240</name>
</gene>
<sequence length="104" mass="11280">MEEHIMRFTQIISADVEVPDIQPDFSAPFFQGLQVVASYILGGALIVVLIMLIVAASALAFRGLASDHVRSWAGANIVWIFVAAACLGAVSGLFNWFVNFDFGF</sequence>
<dbReference type="EMBL" id="BAAAOG010000011">
    <property type="protein sequence ID" value="GAA1969102.1"/>
    <property type="molecule type" value="Genomic_DNA"/>
</dbReference>
<proteinExistence type="predicted"/>
<protein>
    <recommendedName>
        <fullName evidence="4">Yip1 domain-containing protein</fullName>
    </recommendedName>
</protein>
<feature type="transmembrane region" description="Helical" evidence="1">
    <location>
        <begin position="36"/>
        <end position="61"/>
    </location>
</feature>
<evidence type="ECO:0000313" key="3">
    <source>
        <dbReference type="Proteomes" id="UP001499933"/>
    </source>
</evidence>
<keyword evidence="1" id="KW-0812">Transmembrane</keyword>
<feature type="transmembrane region" description="Helical" evidence="1">
    <location>
        <begin position="73"/>
        <end position="98"/>
    </location>
</feature>
<reference evidence="3" key="1">
    <citation type="journal article" date="2019" name="Int. J. Syst. Evol. Microbiol.">
        <title>The Global Catalogue of Microorganisms (GCM) 10K type strain sequencing project: providing services to taxonomists for standard genome sequencing and annotation.</title>
        <authorList>
            <consortium name="The Broad Institute Genomics Platform"/>
            <consortium name="The Broad Institute Genome Sequencing Center for Infectious Disease"/>
            <person name="Wu L."/>
            <person name="Ma J."/>
        </authorList>
    </citation>
    <scope>NUCLEOTIDE SEQUENCE [LARGE SCALE GENOMIC DNA]</scope>
    <source>
        <strain evidence="3">JCM 14901</strain>
    </source>
</reference>
<evidence type="ECO:0000313" key="2">
    <source>
        <dbReference type="EMBL" id="GAA1969102.1"/>
    </source>
</evidence>
<evidence type="ECO:0000256" key="1">
    <source>
        <dbReference type="SAM" id="Phobius"/>
    </source>
</evidence>
<comment type="caution">
    <text evidence="2">The sequence shown here is derived from an EMBL/GenBank/DDBJ whole genome shotgun (WGS) entry which is preliminary data.</text>
</comment>
<keyword evidence="1" id="KW-1133">Transmembrane helix</keyword>
<accession>A0ABP5CVA8</accession>
<dbReference type="Proteomes" id="UP001499933">
    <property type="component" value="Unassembled WGS sequence"/>
</dbReference>